<proteinExistence type="predicted"/>
<dbReference type="EMBL" id="JBFTWV010000006">
    <property type="protein sequence ID" value="KAL2799821.1"/>
    <property type="molecule type" value="Genomic_DNA"/>
</dbReference>
<evidence type="ECO:0000313" key="2">
    <source>
        <dbReference type="Proteomes" id="UP001610563"/>
    </source>
</evidence>
<protein>
    <submittedName>
        <fullName evidence="1">Uncharacterized protein</fullName>
    </submittedName>
</protein>
<name>A0ABR4GLD8_9EURO</name>
<comment type="caution">
    <text evidence="1">The sequence shown here is derived from an EMBL/GenBank/DDBJ whole genome shotgun (WGS) entry which is preliminary data.</text>
</comment>
<accession>A0ABR4GLD8</accession>
<dbReference type="Proteomes" id="UP001610563">
    <property type="component" value="Unassembled WGS sequence"/>
</dbReference>
<sequence length="102" mass="11671">MFVKLGALKRLPANFTRLLDPPDDEILRRMRAARDRLATFAWKGPQSKEAKRVRPPIYHSFVHYILLHRDNISISVSALAKDSFESTRIVRGCERASIALPV</sequence>
<organism evidence="1 2">
    <name type="scientific">Aspergillus keveii</name>
    <dbReference type="NCBI Taxonomy" id="714993"/>
    <lineage>
        <taxon>Eukaryota</taxon>
        <taxon>Fungi</taxon>
        <taxon>Dikarya</taxon>
        <taxon>Ascomycota</taxon>
        <taxon>Pezizomycotina</taxon>
        <taxon>Eurotiomycetes</taxon>
        <taxon>Eurotiomycetidae</taxon>
        <taxon>Eurotiales</taxon>
        <taxon>Aspergillaceae</taxon>
        <taxon>Aspergillus</taxon>
        <taxon>Aspergillus subgen. Nidulantes</taxon>
    </lineage>
</organism>
<gene>
    <name evidence="1" type="ORF">BJX66DRAFT_292744</name>
</gene>
<reference evidence="1 2" key="1">
    <citation type="submission" date="2024-07" db="EMBL/GenBank/DDBJ databases">
        <title>Section-level genome sequencing and comparative genomics of Aspergillus sections Usti and Cavernicolus.</title>
        <authorList>
            <consortium name="Lawrence Berkeley National Laboratory"/>
            <person name="Nybo J.L."/>
            <person name="Vesth T.C."/>
            <person name="Theobald S."/>
            <person name="Frisvad J.C."/>
            <person name="Larsen T.O."/>
            <person name="Kjaerboelling I."/>
            <person name="Rothschild-Mancinelli K."/>
            <person name="Lyhne E.K."/>
            <person name="Kogle M.E."/>
            <person name="Barry K."/>
            <person name="Clum A."/>
            <person name="Na H."/>
            <person name="Ledsgaard L."/>
            <person name="Lin J."/>
            <person name="Lipzen A."/>
            <person name="Kuo A."/>
            <person name="Riley R."/>
            <person name="Mondo S."/>
            <person name="Labutti K."/>
            <person name="Haridas S."/>
            <person name="Pangalinan J."/>
            <person name="Salamov A.A."/>
            <person name="Simmons B.A."/>
            <person name="Magnuson J.K."/>
            <person name="Chen J."/>
            <person name="Drula E."/>
            <person name="Henrissat B."/>
            <person name="Wiebenga A."/>
            <person name="Lubbers R.J."/>
            <person name="Gomes A.C."/>
            <person name="Makela M.R."/>
            <person name="Stajich J."/>
            <person name="Grigoriev I.V."/>
            <person name="Mortensen U.H."/>
            <person name="De Vries R.P."/>
            <person name="Baker S.E."/>
            <person name="Andersen M.R."/>
        </authorList>
    </citation>
    <scope>NUCLEOTIDE SEQUENCE [LARGE SCALE GENOMIC DNA]</scope>
    <source>
        <strain evidence="1 2">CBS 209.92</strain>
    </source>
</reference>
<evidence type="ECO:0000313" key="1">
    <source>
        <dbReference type="EMBL" id="KAL2799821.1"/>
    </source>
</evidence>
<keyword evidence="2" id="KW-1185">Reference proteome</keyword>